<accession>A0A222MVL0</accession>
<organism evidence="1 2">
    <name type="scientific">Campylobacter avium LMG 24591</name>
    <dbReference type="NCBI Taxonomy" id="522484"/>
    <lineage>
        <taxon>Bacteria</taxon>
        <taxon>Pseudomonadati</taxon>
        <taxon>Campylobacterota</taxon>
        <taxon>Epsilonproteobacteria</taxon>
        <taxon>Campylobacterales</taxon>
        <taxon>Campylobacteraceae</taxon>
        <taxon>Campylobacter</taxon>
    </lineage>
</organism>
<dbReference type="KEGG" id="cavi:CAV_0420"/>
<sequence length="332" mass="37871">MMKNVIFAALALVLFSACGTKKQYFEPDKIEDKLSYDSRLKSQINSSSDEFAVLNNGQILSKQGLIENFKLEKEFSILKYEADEFVIADNFGLLKIVNADGDELYSHKFDAAVLSVALQGDDLALILANNSIVLANRSLGIKFQQLLAPAPAQDMRVASPVFLTNMIIFPSLDGKLNVFDTQTQKIIRSFIISRDEFFNNIIYLEIKDNKMIVASSNRVVVVDEGRTFSLGEEIRNIAVYKDNIFIFAKNGNIIKTDLHLNKLFEKKFKFAIYNEINIFKDHLYVFEKTGYLIKSDLNLQEFKIYRVSGAKDSNAFMQDDKFYYSNKILNLI</sequence>
<evidence type="ECO:0000313" key="2">
    <source>
        <dbReference type="Proteomes" id="UP000201169"/>
    </source>
</evidence>
<dbReference type="InterPro" id="IPR036322">
    <property type="entry name" value="WD40_repeat_dom_sf"/>
</dbReference>
<evidence type="ECO:0000313" key="1">
    <source>
        <dbReference type="EMBL" id="ASQ30087.1"/>
    </source>
</evidence>
<keyword evidence="2" id="KW-1185">Reference proteome</keyword>
<dbReference type="Proteomes" id="UP000201169">
    <property type="component" value="Chromosome"/>
</dbReference>
<dbReference type="InterPro" id="IPR015943">
    <property type="entry name" value="WD40/YVTN_repeat-like_dom_sf"/>
</dbReference>
<reference evidence="1 2" key="1">
    <citation type="submission" date="2017-07" db="EMBL/GenBank/DDBJ databases">
        <title>Analysis of two Campylobacter avium genomes and identification of a novel hippuricase gene.</title>
        <authorList>
            <person name="Miller W.G."/>
            <person name="Chapman M.H."/>
            <person name="Yee E."/>
            <person name="Revez J."/>
            <person name="Bono J.L."/>
            <person name="Rossi M."/>
        </authorList>
    </citation>
    <scope>NUCLEOTIDE SEQUENCE [LARGE SCALE GENOMIC DNA]</scope>
    <source>
        <strain evidence="1 2">LMG 24591</strain>
    </source>
</reference>
<dbReference type="PROSITE" id="PS51257">
    <property type="entry name" value="PROKAR_LIPOPROTEIN"/>
    <property type="match status" value="1"/>
</dbReference>
<dbReference type="SUPFAM" id="SSF50978">
    <property type="entry name" value="WD40 repeat-like"/>
    <property type="match status" value="1"/>
</dbReference>
<dbReference type="Gene3D" id="2.130.10.10">
    <property type="entry name" value="YVTN repeat-like/Quinoprotein amine dehydrogenase"/>
    <property type="match status" value="1"/>
</dbReference>
<dbReference type="RefSeq" id="WP_245807421.1">
    <property type="nucleotide sequence ID" value="NZ_CP022347.1"/>
</dbReference>
<dbReference type="AlphaFoldDB" id="A0A222MVL0"/>
<keyword evidence="1" id="KW-0449">Lipoprotein</keyword>
<dbReference type="EMBL" id="CP022347">
    <property type="protein sequence ID" value="ASQ30087.1"/>
    <property type="molecule type" value="Genomic_DNA"/>
</dbReference>
<protein>
    <submittedName>
        <fullName evidence="1">Putative lipoprotein, putative beta-barrel assembly machinery complex lipoprotein BamB</fullName>
    </submittedName>
</protein>
<gene>
    <name evidence="1" type="ORF">CAV_0420</name>
</gene>
<proteinExistence type="predicted"/>
<name>A0A222MVL0_9BACT</name>